<dbReference type="InterPro" id="IPR036565">
    <property type="entry name" value="Mur-like_cat_sf"/>
</dbReference>
<dbReference type="EMBL" id="PEYC01000044">
    <property type="protein sequence ID" value="PIS39980.1"/>
    <property type="molecule type" value="Genomic_DNA"/>
</dbReference>
<evidence type="ECO:0000259" key="6">
    <source>
        <dbReference type="Pfam" id="PF08245"/>
    </source>
</evidence>
<dbReference type="InterPro" id="IPR013221">
    <property type="entry name" value="Mur_ligase_cen"/>
</dbReference>
<dbReference type="PANTHER" id="PTHR43024:SF1">
    <property type="entry name" value="UDP-N-ACETYLMURAMOYL-TRIPEPTIDE--D-ALANYL-D-ALANINE LIGASE"/>
    <property type="match status" value="1"/>
</dbReference>
<feature type="non-terminal residue" evidence="7">
    <location>
        <position position="1"/>
    </location>
</feature>
<comment type="caution">
    <text evidence="7">The sequence shown here is derived from an EMBL/GenBank/DDBJ whole genome shotgun (WGS) entry which is preliminary data.</text>
</comment>
<dbReference type="AlphaFoldDB" id="A0A2H0YNE3"/>
<accession>A0A2H0YNE3</accession>
<evidence type="ECO:0000313" key="8">
    <source>
        <dbReference type="Proteomes" id="UP000231472"/>
    </source>
</evidence>
<keyword evidence="4" id="KW-0812">Transmembrane</keyword>
<evidence type="ECO:0000313" key="7">
    <source>
        <dbReference type="EMBL" id="PIS39980.1"/>
    </source>
</evidence>
<dbReference type="InterPro" id="IPR051046">
    <property type="entry name" value="MurCDEF_CellWall_CoF430Synth"/>
</dbReference>
<organism evidence="7 8">
    <name type="scientific">Candidatus Nealsonbacteria bacterium CG08_land_8_20_14_0_20_36_22</name>
    <dbReference type="NCBI Taxonomy" id="1974704"/>
    <lineage>
        <taxon>Bacteria</taxon>
        <taxon>Candidatus Nealsoniibacteriota</taxon>
    </lineage>
</organism>
<dbReference type="SUPFAM" id="SSF53623">
    <property type="entry name" value="MurD-like peptide ligases, catalytic domain"/>
    <property type="match status" value="1"/>
</dbReference>
<proteinExistence type="predicted"/>
<dbReference type="GO" id="GO:0005524">
    <property type="term" value="F:ATP binding"/>
    <property type="evidence" value="ECO:0007669"/>
    <property type="project" value="UniProtKB-KW"/>
</dbReference>
<protein>
    <recommendedName>
        <fullName evidence="9">Mur ligase central domain-containing protein</fullName>
    </recommendedName>
</protein>
<feature type="domain" description="Mur ligase C-terminal" evidence="5">
    <location>
        <begin position="261"/>
        <end position="381"/>
    </location>
</feature>
<dbReference type="SUPFAM" id="SSF53244">
    <property type="entry name" value="MurD-like peptide ligases, peptide-binding domain"/>
    <property type="match status" value="1"/>
</dbReference>
<dbReference type="PANTHER" id="PTHR43024">
    <property type="entry name" value="UDP-N-ACETYLMURAMOYL-TRIPEPTIDE--D-ALANYL-D-ALANINE LIGASE"/>
    <property type="match status" value="1"/>
</dbReference>
<dbReference type="InterPro" id="IPR036615">
    <property type="entry name" value="Mur_ligase_C_dom_sf"/>
</dbReference>
<keyword evidence="3" id="KW-0067">ATP-binding</keyword>
<sequence>ISGILLEILILFYLFNLVLFLILIISAPIISSLLVLFFQIPTVILVKKTLKKAKEKKEQFKNLIVIGITGSYGKSSTKEFLATILSEKFKVLKTPKNINAEIGIAKTILNELKPEHQVFIAEIGAYERGKIKEVCRMLGPKIGILTGINEQHLSTFGSLENIKKAKYELIESLPRTIIVRGLPEDGIAIIRDKLDLRADDIRVEKEYIFFKVSGVNFKVNLLGIHNIDNILLSASCAQKLGMSLEEISRACLKIKPEQGGMKFLRKDAPVVIDSSYSANPDGVIADLDYLKTLRQAQGKLIIVMPCLIELGRVSKEVHKRIGRKIGEVCDLAIITTRDYFKEIKKTAEIGSLQIFLIENPKEIIAKIKEFCKNDDVVLLEGRVPKEIKSVKFF</sequence>
<feature type="domain" description="Mur ligase central" evidence="6">
    <location>
        <begin position="68"/>
        <end position="236"/>
    </location>
</feature>
<gene>
    <name evidence="7" type="ORF">COT32_02190</name>
</gene>
<keyword evidence="1" id="KW-0436">Ligase</keyword>
<evidence type="ECO:0000256" key="2">
    <source>
        <dbReference type="ARBA" id="ARBA00022741"/>
    </source>
</evidence>
<dbReference type="InterPro" id="IPR004101">
    <property type="entry name" value="Mur_ligase_C"/>
</dbReference>
<dbReference type="Pfam" id="PF08245">
    <property type="entry name" value="Mur_ligase_M"/>
    <property type="match status" value="1"/>
</dbReference>
<dbReference type="Gene3D" id="3.40.1190.10">
    <property type="entry name" value="Mur-like, catalytic domain"/>
    <property type="match status" value="1"/>
</dbReference>
<keyword evidence="2" id="KW-0547">Nucleotide-binding</keyword>
<feature type="transmembrane region" description="Helical" evidence="4">
    <location>
        <begin position="13"/>
        <end position="46"/>
    </location>
</feature>
<name>A0A2H0YNE3_9BACT</name>
<evidence type="ECO:0000259" key="5">
    <source>
        <dbReference type="Pfam" id="PF02875"/>
    </source>
</evidence>
<evidence type="ECO:0008006" key="9">
    <source>
        <dbReference type="Google" id="ProtNLM"/>
    </source>
</evidence>
<dbReference type="Gene3D" id="3.90.190.20">
    <property type="entry name" value="Mur ligase, C-terminal domain"/>
    <property type="match status" value="1"/>
</dbReference>
<evidence type="ECO:0000256" key="3">
    <source>
        <dbReference type="ARBA" id="ARBA00022840"/>
    </source>
</evidence>
<dbReference type="Proteomes" id="UP000231472">
    <property type="component" value="Unassembled WGS sequence"/>
</dbReference>
<keyword evidence="4" id="KW-0472">Membrane</keyword>
<evidence type="ECO:0000256" key="1">
    <source>
        <dbReference type="ARBA" id="ARBA00022598"/>
    </source>
</evidence>
<evidence type="ECO:0000256" key="4">
    <source>
        <dbReference type="SAM" id="Phobius"/>
    </source>
</evidence>
<reference evidence="8" key="1">
    <citation type="submission" date="2017-09" db="EMBL/GenBank/DDBJ databases">
        <title>Depth-based differentiation of microbial function through sediment-hosted aquifers and enrichment of novel symbionts in the deep terrestrial subsurface.</title>
        <authorList>
            <person name="Probst A.J."/>
            <person name="Ladd B."/>
            <person name="Jarett J.K."/>
            <person name="Geller-Mcgrath D.E."/>
            <person name="Sieber C.M.K."/>
            <person name="Emerson J.B."/>
            <person name="Anantharaman K."/>
            <person name="Thomas B.C."/>
            <person name="Malmstrom R."/>
            <person name="Stieglmeier M."/>
            <person name="Klingl A."/>
            <person name="Woyke T."/>
            <person name="Ryan C.M."/>
            <person name="Banfield J.F."/>
        </authorList>
    </citation>
    <scope>NUCLEOTIDE SEQUENCE [LARGE SCALE GENOMIC DNA]</scope>
</reference>
<dbReference type="GO" id="GO:0016881">
    <property type="term" value="F:acid-amino acid ligase activity"/>
    <property type="evidence" value="ECO:0007669"/>
    <property type="project" value="InterPro"/>
</dbReference>
<dbReference type="Pfam" id="PF02875">
    <property type="entry name" value="Mur_ligase_C"/>
    <property type="match status" value="1"/>
</dbReference>
<keyword evidence="4" id="KW-1133">Transmembrane helix</keyword>